<evidence type="ECO:0000259" key="6">
    <source>
        <dbReference type="Pfam" id="PF14748"/>
    </source>
</evidence>
<dbReference type="Gene3D" id="3.40.50.720">
    <property type="entry name" value="NAD(P)-binding Rossmann-like Domain"/>
    <property type="match status" value="1"/>
</dbReference>
<dbReference type="PROSITE" id="PS00521">
    <property type="entry name" value="P5CR"/>
    <property type="match status" value="1"/>
</dbReference>
<feature type="domain" description="Pyrroline-5-carboxylate reductase catalytic N-terminal" evidence="5">
    <location>
        <begin position="17"/>
        <end position="136"/>
    </location>
</feature>
<protein>
    <recommendedName>
        <fullName evidence="4">Pyrroline-5-carboxylate reductase</fullName>
        <ecNumber evidence="4">1.5.1.2</ecNumber>
    </recommendedName>
</protein>
<dbReference type="InterPro" id="IPR000304">
    <property type="entry name" value="Pyrroline-COOH_reductase"/>
</dbReference>
<evidence type="ECO:0000313" key="8">
    <source>
        <dbReference type="Proteomes" id="UP001610334"/>
    </source>
</evidence>
<keyword evidence="3 4" id="KW-0560">Oxidoreductase</keyword>
<dbReference type="HAMAP" id="MF_01925">
    <property type="entry name" value="P5C_reductase"/>
    <property type="match status" value="1"/>
</dbReference>
<feature type="domain" description="Pyrroline-5-carboxylate reductase dimerisation" evidence="6">
    <location>
        <begin position="213"/>
        <end position="313"/>
    </location>
</feature>
<keyword evidence="2 4" id="KW-0521">NADP</keyword>
<evidence type="ECO:0000256" key="2">
    <source>
        <dbReference type="ARBA" id="ARBA00022857"/>
    </source>
</evidence>
<dbReference type="PANTHER" id="PTHR11645:SF0">
    <property type="entry name" value="PYRROLINE-5-CARBOXYLATE REDUCTASE 3"/>
    <property type="match status" value="1"/>
</dbReference>
<organism evidence="7 8">
    <name type="scientific">Aspergillus granulosus</name>
    <dbReference type="NCBI Taxonomy" id="176169"/>
    <lineage>
        <taxon>Eukaryota</taxon>
        <taxon>Fungi</taxon>
        <taxon>Dikarya</taxon>
        <taxon>Ascomycota</taxon>
        <taxon>Pezizomycotina</taxon>
        <taxon>Eurotiomycetes</taxon>
        <taxon>Eurotiomycetidae</taxon>
        <taxon>Eurotiales</taxon>
        <taxon>Aspergillaceae</taxon>
        <taxon>Aspergillus</taxon>
        <taxon>Aspergillus subgen. Nidulantes</taxon>
    </lineage>
</organism>
<keyword evidence="4" id="KW-0028">Amino-acid biosynthesis</keyword>
<sequence>MTLLVSRGSEASERGRTIAFLGCGNLSTAILCGILSSLSPSQSNSQPYATGADDLITPTRFIACIRGPQSARRIQKATEPYTSFSVEIIQNDNIRGVQESDVIILGCKPYMLKTVLDVPGMREVLKGKLLISILAGTSEQQIEDILYPSGAVDSTPIEDRCRVVRAMPNTAAMVRESMTVIGAPSPPLQDGWGKLIDWIFTRIGRVVYLPPECMDASTALAGSGPAFMALALEGIVDGAVAMGLPRAEALIMAAQVMRGASTMALGGEHPAHIKEKISTPGGCTIGGLLVLEENAVRGSMARAVRETTVIASQLGRGLKNVNGTRY</sequence>
<evidence type="ECO:0000256" key="3">
    <source>
        <dbReference type="ARBA" id="ARBA00023002"/>
    </source>
</evidence>
<dbReference type="PANTHER" id="PTHR11645">
    <property type="entry name" value="PYRROLINE-5-CARBOXYLATE REDUCTASE"/>
    <property type="match status" value="1"/>
</dbReference>
<dbReference type="InterPro" id="IPR008927">
    <property type="entry name" value="6-PGluconate_DH-like_C_sf"/>
</dbReference>
<evidence type="ECO:0000256" key="1">
    <source>
        <dbReference type="ARBA" id="ARBA00005525"/>
    </source>
</evidence>
<comment type="catalytic activity">
    <reaction evidence="4">
        <text>L-proline + NADP(+) = (S)-1-pyrroline-5-carboxylate + NADPH + 2 H(+)</text>
        <dbReference type="Rhea" id="RHEA:14109"/>
        <dbReference type="ChEBI" id="CHEBI:15378"/>
        <dbReference type="ChEBI" id="CHEBI:17388"/>
        <dbReference type="ChEBI" id="CHEBI:57783"/>
        <dbReference type="ChEBI" id="CHEBI:58349"/>
        <dbReference type="ChEBI" id="CHEBI:60039"/>
        <dbReference type="EC" id="1.5.1.2"/>
    </reaction>
</comment>
<evidence type="ECO:0000259" key="5">
    <source>
        <dbReference type="Pfam" id="PF03807"/>
    </source>
</evidence>
<gene>
    <name evidence="7" type="ORF">BJX63DRAFT_380553</name>
</gene>
<dbReference type="Pfam" id="PF14748">
    <property type="entry name" value="P5CR_dimer"/>
    <property type="match status" value="1"/>
</dbReference>
<keyword evidence="8" id="KW-1185">Reference proteome</keyword>
<dbReference type="InterPro" id="IPR028939">
    <property type="entry name" value="P5C_Rdtase_cat_N"/>
</dbReference>
<comment type="similarity">
    <text evidence="1 4">Belongs to the pyrroline-5-carboxylate reductase family.</text>
</comment>
<dbReference type="EC" id="1.5.1.2" evidence="4"/>
<comment type="pathway">
    <text evidence="4">Amino-acid biosynthesis; L-proline biosynthesis; L-proline from L-glutamate 5-semialdehyde: step 1/1.</text>
</comment>
<dbReference type="NCBIfam" id="TIGR00112">
    <property type="entry name" value="proC"/>
    <property type="match status" value="1"/>
</dbReference>
<keyword evidence="4" id="KW-0641">Proline biosynthesis</keyword>
<dbReference type="InterPro" id="IPR036291">
    <property type="entry name" value="NAD(P)-bd_dom_sf"/>
</dbReference>
<evidence type="ECO:0000313" key="7">
    <source>
        <dbReference type="EMBL" id="KAL2820359.1"/>
    </source>
</evidence>
<accession>A0ABR4HXY6</accession>
<dbReference type="SUPFAM" id="SSF48179">
    <property type="entry name" value="6-phosphogluconate dehydrogenase C-terminal domain-like"/>
    <property type="match status" value="1"/>
</dbReference>
<evidence type="ECO:0000256" key="4">
    <source>
        <dbReference type="RuleBase" id="RU003903"/>
    </source>
</evidence>
<dbReference type="SUPFAM" id="SSF51735">
    <property type="entry name" value="NAD(P)-binding Rossmann-fold domains"/>
    <property type="match status" value="1"/>
</dbReference>
<reference evidence="7 8" key="1">
    <citation type="submission" date="2024-07" db="EMBL/GenBank/DDBJ databases">
        <title>Section-level genome sequencing and comparative genomics of Aspergillus sections Usti and Cavernicolus.</title>
        <authorList>
            <consortium name="Lawrence Berkeley National Laboratory"/>
            <person name="Nybo J.L."/>
            <person name="Vesth T.C."/>
            <person name="Theobald S."/>
            <person name="Frisvad J.C."/>
            <person name="Larsen T.O."/>
            <person name="Kjaerboelling I."/>
            <person name="Rothschild-Mancinelli K."/>
            <person name="Lyhne E.K."/>
            <person name="Kogle M.E."/>
            <person name="Barry K."/>
            <person name="Clum A."/>
            <person name="Na H."/>
            <person name="Ledsgaard L."/>
            <person name="Lin J."/>
            <person name="Lipzen A."/>
            <person name="Kuo A."/>
            <person name="Riley R."/>
            <person name="Mondo S."/>
            <person name="Labutti K."/>
            <person name="Haridas S."/>
            <person name="Pangalinan J."/>
            <person name="Salamov A.A."/>
            <person name="Simmons B.A."/>
            <person name="Magnuson J.K."/>
            <person name="Chen J."/>
            <person name="Drula E."/>
            <person name="Henrissat B."/>
            <person name="Wiebenga A."/>
            <person name="Lubbers R.J."/>
            <person name="Gomes A.C."/>
            <person name="Makela M.R."/>
            <person name="Stajich J."/>
            <person name="Grigoriev I.V."/>
            <person name="Mortensen U.H."/>
            <person name="De Vries R.P."/>
            <person name="Baker S.E."/>
            <person name="Andersen M.R."/>
        </authorList>
    </citation>
    <scope>NUCLEOTIDE SEQUENCE [LARGE SCALE GENOMIC DNA]</scope>
    <source>
        <strain evidence="7 8">CBS 588.65</strain>
    </source>
</reference>
<comment type="caution">
    <text evidence="7">The sequence shown here is derived from an EMBL/GenBank/DDBJ whole genome shotgun (WGS) entry which is preliminary data.</text>
</comment>
<dbReference type="InterPro" id="IPR029036">
    <property type="entry name" value="P5CR_dimer"/>
</dbReference>
<dbReference type="Gene3D" id="1.10.3730.10">
    <property type="entry name" value="ProC C-terminal domain-like"/>
    <property type="match status" value="1"/>
</dbReference>
<dbReference type="Pfam" id="PF03807">
    <property type="entry name" value="F420_oxidored"/>
    <property type="match status" value="1"/>
</dbReference>
<proteinExistence type="inferred from homology"/>
<dbReference type="Proteomes" id="UP001610334">
    <property type="component" value="Unassembled WGS sequence"/>
</dbReference>
<dbReference type="InterPro" id="IPR053790">
    <property type="entry name" value="P5CR-like_CS"/>
</dbReference>
<dbReference type="EMBL" id="JBFXLT010000007">
    <property type="protein sequence ID" value="KAL2820359.1"/>
    <property type="molecule type" value="Genomic_DNA"/>
</dbReference>
<name>A0ABR4HXY6_9EURO</name>